<dbReference type="InterPro" id="IPR002372">
    <property type="entry name" value="PQQ_rpt_dom"/>
</dbReference>
<feature type="binding site" evidence="11">
    <location>
        <begin position="389"/>
        <end position="390"/>
    </location>
    <ligand>
        <name>pyrroloquinoline quinone</name>
        <dbReference type="ChEBI" id="CHEBI:58442"/>
    </ligand>
</feature>
<feature type="binding site" description="axial binding residue" evidence="12">
    <location>
        <position position="648"/>
    </location>
    <ligand>
        <name>heme c</name>
        <dbReference type="ChEBI" id="CHEBI:61717"/>
    </ligand>
    <ligandPart>
        <name>Fe</name>
        <dbReference type="ChEBI" id="CHEBI:18248"/>
    </ligandPart>
</feature>
<keyword evidence="3 12" id="KW-0479">Metal-binding</keyword>
<dbReference type="STRING" id="1123367.GCA_000621305_01587"/>
<dbReference type="InterPro" id="IPR036909">
    <property type="entry name" value="Cyt_c-like_dom_sf"/>
</dbReference>
<keyword evidence="7" id="KW-0560">Oxidoreductase</keyword>
<evidence type="ECO:0000256" key="6">
    <source>
        <dbReference type="ARBA" id="ARBA00022891"/>
    </source>
</evidence>
<evidence type="ECO:0000256" key="4">
    <source>
        <dbReference type="ARBA" id="ARBA00022729"/>
    </source>
</evidence>
<keyword evidence="5 12" id="KW-0106">Calcium</keyword>
<feature type="binding site" evidence="12">
    <location>
        <position position="174"/>
    </location>
    <ligand>
        <name>Ca(2+)</name>
        <dbReference type="ChEBI" id="CHEBI:29108"/>
    </ligand>
</feature>
<comment type="similarity">
    <text evidence="1">Belongs to the bacterial PQQ dehydrogenase family.</text>
</comment>
<dbReference type="SMART" id="SM00564">
    <property type="entry name" value="PQQ"/>
    <property type="match status" value="5"/>
</dbReference>
<feature type="binding site" description="axial binding residue" evidence="12">
    <location>
        <position position="608"/>
    </location>
    <ligand>
        <name>heme c</name>
        <dbReference type="ChEBI" id="CHEBI:61717"/>
    </ligand>
    <ligandPart>
        <name>Fe</name>
        <dbReference type="ChEBI" id="CHEBI:18248"/>
    </ligandPart>
</feature>
<keyword evidence="9 13" id="KW-1015">Disulfide bond</keyword>
<dbReference type="Proteomes" id="UP000013232">
    <property type="component" value="Unassembled WGS sequence"/>
</dbReference>
<dbReference type="eggNOG" id="COG2010">
    <property type="taxonomic scope" value="Bacteria"/>
</dbReference>
<evidence type="ECO:0000256" key="11">
    <source>
        <dbReference type="PIRSR" id="PIRSR617512-2"/>
    </source>
</evidence>
<dbReference type="Pfam" id="PF01011">
    <property type="entry name" value="PQQ"/>
    <property type="match status" value="2"/>
</dbReference>
<dbReference type="EMBL" id="AMXE01000020">
    <property type="protein sequence ID" value="ENO89119.1"/>
    <property type="molecule type" value="Genomic_DNA"/>
</dbReference>
<dbReference type="InterPro" id="IPR017512">
    <property type="entry name" value="PQQ_MeOH/EtOH_DH"/>
</dbReference>
<feature type="binding site" evidence="11">
    <location>
        <position position="156"/>
    </location>
    <ligand>
        <name>pyrroloquinoline quinone</name>
        <dbReference type="ChEBI" id="CHEBI:58442"/>
    </ligand>
</feature>
<sequence>MAAVDQKRLVNAAADPGNWITRGGTSDEQHYSPLKRIDTSNVSRLGLAWYGEFDTNRGQQATPLVIDGVLYTSTAWSKVYAYDAATGEQLWFFDPEVPGKKAPDGCCDVVNRGVAAWKGKIYVGTYDGRLIALDAKSGKPVWETQTTDVTRSYTITGAPRVANGKVFIGNGGAEFGVRGYVSAYDAESGKLDWRFYITPNPEGKPDGAASDRIHREIGFKTWGDGWWKQTGGGGTAWDSIVYDKDYDQVLIGTGNGTPWSHVARSGGEGDNLFISSIVAVDANSGEYKWHYQSTPAEEWDFTATQPIVLTELEVDGKKTKVAMQAPKNGFFYVLDRSNGKLVSAKNFMPVNWAAGIDLETGRPIEYPAARYSKHGNDFLAIPGAFGAHNWPPMAYSPDTGLVYIPAQQGSFGYKHDPDFKYNPLNGAWNLANISGHPTLAPRDEADRLSVTQSFRGDLIAWDPQAQKEVWRVPYPSIGAGGTLATAGNLVFQGTPDGIFHAYEADTGKEVWSYDGRIGIIAGAMSYEIDGTQYVAVLSGLGGSAGLQIPHMKNPRAGIGRVLVFKLDGSGALPPYERAHRPAQVPAETFPPEMVARGAAFYGNCVACHGYGTYTNDEVVPDLRRSPLLLDKASFAAVVYDGIRESRGMVSFADRMSRDDVEALRAWLVDRAIQLKADEAAEQAARASGNPAAKANP</sequence>
<dbReference type="Gene3D" id="2.140.10.10">
    <property type="entry name" value="Quinoprotein alcohol dehydrogenase-like superfamily"/>
    <property type="match status" value="1"/>
</dbReference>
<feature type="binding site" description="covalent" evidence="11">
    <location>
        <position position="607"/>
    </location>
    <ligand>
        <name>heme c</name>
        <dbReference type="ChEBI" id="CHEBI:61717"/>
    </ligand>
</feature>
<dbReference type="PANTHER" id="PTHR32303">
    <property type="entry name" value="QUINOPROTEIN ALCOHOL DEHYDROGENASE (CYTOCHROME C)"/>
    <property type="match status" value="1"/>
</dbReference>
<dbReference type="CDD" id="cd10279">
    <property type="entry name" value="PQQ_ADH_II"/>
    <property type="match status" value="1"/>
</dbReference>
<proteinExistence type="inferred from homology"/>
<dbReference type="GO" id="GO:0016020">
    <property type="term" value="C:membrane"/>
    <property type="evidence" value="ECO:0007669"/>
    <property type="project" value="InterPro"/>
</dbReference>
<gene>
    <name evidence="15" type="ORF">C666_07570</name>
</gene>
<evidence type="ECO:0000256" key="1">
    <source>
        <dbReference type="ARBA" id="ARBA00008156"/>
    </source>
</evidence>
<feature type="binding site" evidence="11">
    <location>
        <position position="235"/>
    </location>
    <ligand>
        <name>pyrroloquinoline quinone</name>
        <dbReference type="ChEBI" id="CHEBI:58442"/>
    </ligand>
</feature>
<evidence type="ECO:0000256" key="5">
    <source>
        <dbReference type="ARBA" id="ARBA00022837"/>
    </source>
</evidence>
<dbReference type="GO" id="GO:0016614">
    <property type="term" value="F:oxidoreductase activity, acting on CH-OH group of donors"/>
    <property type="evidence" value="ECO:0007669"/>
    <property type="project" value="InterPro"/>
</dbReference>
<evidence type="ECO:0000256" key="8">
    <source>
        <dbReference type="ARBA" id="ARBA00023004"/>
    </source>
</evidence>
<dbReference type="InterPro" id="IPR011047">
    <property type="entry name" value="Quinoprotein_ADH-like_sf"/>
</dbReference>
<comment type="cofactor">
    <cofactor evidence="11">
        <name>heme c</name>
        <dbReference type="ChEBI" id="CHEBI:61717"/>
    </cofactor>
    <text evidence="11">Binds 1 heme c group per subunit.</text>
</comment>
<evidence type="ECO:0000256" key="10">
    <source>
        <dbReference type="PIRSR" id="PIRSR617512-1"/>
    </source>
</evidence>
<comment type="cofactor">
    <cofactor evidence="12">
        <name>Ca(2+)</name>
        <dbReference type="ChEBI" id="CHEBI:29108"/>
    </cofactor>
    <text evidence="12">Binds 1 Ca(2+) ion per subunit.</text>
</comment>
<dbReference type="GO" id="GO:0005509">
    <property type="term" value="F:calcium ion binding"/>
    <property type="evidence" value="ECO:0007669"/>
    <property type="project" value="InterPro"/>
</dbReference>
<keyword evidence="6 11" id="KW-0634">PQQ</keyword>
<keyword evidence="2 11" id="KW-0349">Heme</keyword>
<dbReference type="GO" id="GO:0020037">
    <property type="term" value="F:heme binding"/>
    <property type="evidence" value="ECO:0007669"/>
    <property type="project" value="InterPro"/>
</dbReference>
<comment type="caution">
    <text evidence="15">The sequence shown here is derived from an EMBL/GenBank/DDBJ whole genome shotgun (WGS) entry which is preliminary data.</text>
</comment>
<dbReference type="NCBIfam" id="TIGR03075">
    <property type="entry name" value="PQQ_enz_alc_DH"/>
    <property type="match status" value="1"/>
</dbReference>
<reference evidence="15 16" key="1">
    <citation type="submission" date="2012-09" db="EMBL/GenBank/DDBJ databases">
        <title>Draft Genome Sequences of 6 Strains from Genus Thauera.</title>
        <authorList>
            <person name="Liu B."/>
            <person name="Shapleigh J.P."/>
            <person name="Frostegard A.H."/>
        </authorList>
    </citation>
    <scope>NUCLEOTIDE SEQUENCE [LARGE SCALE GENOMIC DNA]</scope>
    <source>
        <strain evidence="16">47Lol / DSM 12138</strain>
    </source>
</reference>
<protein>
    <submittedName>
        <fullName evidence="15">Alcohol dehydrogenase</fullName>
    </submittedName>
</protein>
<feature type="domain" description="Cytochrome c" evidence="14">
    <location>
        <begin position="592"/>
        <end position="671"/>
    </location>
</feature>
<dbReference type="PROSITE" id="PS51007">
    <property type="entry name" value="CYTC"/>
    <property type="match status" value="1"/>
</dbReference>
<dbReference type="InterPro" id="IPR018391">
    <property type="entry name" value="PQQ_b-propeller_rpt"/>
</dbReference>
<keyword evidence="16" id="KW-1185">Reference proteome</keyword>
<evidence type="ECO:0000259" key="14">
    <source>
        <dbReference type="PROSITE" id="PS51007"/>
    </source>
</evidence>
<feature type="disulfide bond" evidence="13">
    <location>
        <begin position="106"/>
        <end position="107"/>
    </location>
</feature>
<feature type="active site" description="Proton acceptor" evidence="10">
    <location>
        <position position="300"/>
    </location>
</feature>
<dbReference type="RefSeq" id="WP_004336269.1">
    <property type="nucleotide sequence ID" value="NZ_AMXE01000020.1"/>
</dbReference>
<feature type="binding site" evidence="11">
    <location>
        <position position="112"/>
    </location>
    <ligand>
        <name>pyrroloquinoline quinone</name>
        <dbReference type="ChEBI" id="CHEBI:58442"/>
    </ligand>
</feature>
<evidence type="ECO:0000256" key="9">
    <source>
        <dbReference type="ARBA" id="ARBA00023157"/>
    </source>
</evidence>
<organism evidence="15 16">
    <name type="scientific">Thauera linaloolentis (strain DSM 12138 / JCM 21573 / CCUG 41526 / CIP 105981 / IAM 15112 / NBRC 102519 / 47Lol)</name>
    <dbReference type="NCBI Taxonomy" id="1123367"/>
    <lineage>
        <taxon>Bacteria</taxon>
        <taxon>Pseudomonadati</taxon>
        <taxon>Pseudomonadota</taxon>
        <taxon>Betaproteobacteria</taxon>
        <taxon>Rhodocyclales</taxon>
        <taxon>Zoogloeaceae</taxon>
        <taxon>Thauera</taxon>
    </lineage>
</organism>
<name>N6ZAA8_THAL4</name>
<evidence type="ECO:0000256" key="13">
    <source>
        <dbReference type="PIRSR" id="PIRSR617512-4"/>
    </source>
</evidence>
<evidence type="ECO:0000256" key="2">
    <source>
        <dbReference type="ARBA" id="ARBA00022617"/>
    </source>
</evidence>
<evidence type="ECO:0000256" key="7">
    <source>
        <dbReference type="ARBA" id="ARBA00023002"/>
    </source>
</evidence>
<feature type="binding site" evidence="12">
    <location>
        <position position="300"/>
    </location>
    <ligand>
        <name>Ca(2+)</name>
        <dbReference type="ChEBI" id="CHEBI:29108"/>
    </ligand>
</feature>
<feature type="binding site" evidence="12">
    <location>
        <position position="255"/>
    </location>
    <ligand>
        <name>Ca(2+)</name>
        <dbReference type="ChEBI" id="CHEBI:29108"/>
    </ligand>
</feature>
<dbReference type="SUPFAM" id="SSF50998">
    <property type="entry name" value="Quinoprotein alcohol dehydrogenase-like"/>
    <property type="match status" value="1"/>
</dbReference>
<dbReference type="GO" id="GO:0009055">
    <property type="term" value="F:electron transfer activity"/>
    <property type="evidence" value="ECO:0007669"/>
    <property type="project" value="InterPro"/>
</dbReference>
<evidence type="ECO:0000256" key="12">
    <source>
        <dbReference type="PIRSR" id="PIRSR617512-3"/>
    </source>
</evidence>
<feature type="binding site" evidence="11">
    <location>
        <position position="327"/>
    </location>
    <ligand>
        <name>pyrroloquinoline quinone</name>
        <dbReference type="ChEBI" id="CHEBI:58442"/>
    </ligand>
</feature>
<dbReference type="InterPro" id="IPR009056">
    <property type="entry name" value="Cyt_c-like_dom"/>
</dbReference>
<accession>N6ZAA8</accession>
<feature type="binding site" description="covalent" evidence="11">
    <location>
        <position position="604"/>
    </location>
    <ligand>
        <name>heme c</name>
        <dbReference type="ChEBI" id="CHEBI:61717"/>
    </ligand>
</feature>
<evidence type="ECO:0000256" key="3">
    <source>
        <dbReference type="ARBA" id="ARBA00022723"/>
    </source>
</evidence>
<comment type="cofactor">
    <cofactor evidence="11">
        <name>pyrroloquinoline quinone</name>
        <dbReference type="ChEBI" id="CHEBI:58442"/>
    </cofactor>
    <text evidence="11">Binds 1 PQQ group per subunit.</text>
</comment>
<dbReference type="Gene3D" id="1.10.760.10">
    <property type="entry name" value="Cytochrome c-like domain"/>
    <property type="match status" value="1"/>
</dbReference>
<dbReference type="AlphaFoldDB" id="N6ZAA8"/>
<dbReference type="Pfam" id="PF13442">
    <property type="entry name" value="Cytochrome_CBB3"/>
    <property type="match status" value="1"/>
</dbReference>
<keyword evidence="4" id="KW-0732">Signal</keyword>
<dbReference type="eggNOG" id="COG4993">
    <property type="taxonomic scope" value="Bacteria"/>
</dbReference>
<keyword evidence="8 12" id="KW-0408">Iron</keyword>
<feature type="binding site" evidence="11">
    <location>
        <begin position="172"/>
        <end position="173"/>
    </location>
    <ligand>
        <name>pyrroloquinoline quinone</name>
        <dbReference type="ChEBI" id="CHEBI:58442"/>
    </ligand>
</feature>
<dbReference type="SUPFAM" id="SSF46626">
    <property type="entry name" value="Cytochrome c"/>
    <property type="match status" value="1"/>
</dbReference>
<evidence type="ECO:0000313" key="16">
    <source>
        <dbReference type="Proteomes" id="UP000013232"/>
    </source>
</evidence>
<evidence type="ECO:0000313" key="15">
    <source>
        <dbReference type="EMBL" id="ENO89119.1"/>
    </source>
</evidence>